<keyword evidence="4" id="KW-1185">Reference proteome</keyword>
<feature type="domain" description="YtxK-like N-terminal helical" evidence="2">
    <location>
        <begin position="14"/>
        <end position="93"/>
    </location>
</feature>
<dbReference type="Pfam" id="PF02384">
    <property type="entry name" value="N6_Mtase"/>
    <property type="match status" value="1"/>
</dbReference>
<dbReference type="InterPro" id="IPR029063">
    <property type="entry name" value="SAM-dependent_MTases_sf"/>
</dbReference>
<proteinExistence type="predicted"/>
<dbReference type="Pfam" id="PF21106">
    <property type="entry name" value="YtxK_like"/>
    <property type="match status" value="1"/>
</dbReference>
<keyword evidence="3" id="KW-0808">Transferase</keyword>
<protein>
    <submittedName>
        <fullName evidence="3">Adenine-specific DNA methyltransferase</fullName>
    </submittedName>
</protein>
<dbReference type="Proteomes" id="UP000680279">
    <property type="component" value="Unassembled WGS sequence"/>
</dbReference>
<sequence length="336" mass="38174">MLRGGKSLKKLPIEKLFSLFNDTAEILQEELQCTYLEALAETGENIFQQQIMQTEVSEITKKRLEKKYSDVQLPAYKSDDIRRAYQFAILKGMKDNVQANHQMTPDTIGYFISYLIGKFTDGKTDISILDPAVGTGNLLFSILNRKEQDVRLEAYGVDVDDLLLKLGYIGANLQMQTVEFFNQDALKPLFIDPVDVVVCDLPVGYYPDDANAASYSLRKEEGHSYAHHLFIEQSINHTKPGGYLFFLIPNDLFESEEAPKLHEYLKDTAYIQAVLQLPLTMFASGQAAKSILVLQKKKPGIKPPKEVLLAAFPKLSNKEAMDRILMKMEKWFDENK</sequence>
<comment type="caution">
    <text evidence="3">The sequence shown here is derived from an EMBL/GenBank/DDBJ whole genome shotgun (WGS) entry which is preliminary data.</text>
</comment>
<dbReference type="Gene3D" id="3.40.50.150">
    <property type="entry name" value="Vaccinia Virus protein VP39"/>
    <property type="match status" value="1"/>
</dbReference>
<dbReference type="CDD" id="cd02440">
    <property type="entry name" value="AdoMet_MTases"/>
    <property type="match status" value="1"/>
</dbReference>
<dbReference type="PANTHER" id="PTHR41313">
    <property type="entry name" value="ADENINE-SPECIFIC METHYLTRANSFERASE"/>
    <property type="match status" value="1"/>
</dbReference>
<dbReference type="InterPro" id="IPR003356">
    <property type="entry name" value="DNA_methylase_A-5"/>
</dbReference>
<dbReference type="GO" id="GO:0008168">
    <property type="term" value="F:methyltransferase activity"/>
    <property type="evidence" value="ECO:0007669"/>
    <property type="project" value="UniProtKB-KW"/>
</dbReference>
<name>A0ABQ4KBX6_9BACI</name>
<dbReference type="InterPro" id="IPR048375">
    <property type="entry name" value="YtxK-like_N"/>
</dbReference>
<dbReference type="PIRSF" id="PIRSF026567">
    <property type="entry name" value="Adenine_mtase_bact_prd"/>
    <property type="match status" value="1"/>
</dbReference>
<dbReference type="Gene3D" id="1.10.150.470">
    <property type="match status" value="1"/>
</dbReference>
<feature type="domain" description="DNA methylase adenine-specific" evidence="1">
    <location>
        <begin position="101"/>
        <end position="319"/>
    </location>
</feature>
<gene>
    <name evidence="3" type="ORF">J1TS3_43790</name>
</gene>
<keyword evidence="3" id="KW-0489">Methyltransferase</keyword>
<accession>A0ABQ4KBX6</accession>
<dbReference type="GO" id="GO:0032259">
    <property type="term" value="P:methylation"/>
    <property type="evidence" value="ECO:0007669"/>
    <property type="project" value="UniProtKB-KW"/>
</dbReference>
<dbReference type="SUPFAM" id="SSF53335">
    <property type="entry name" value="S-adenosyl-L-methionine-dependent methyltransferases"/>
    <property type="match status" value="1"/>
</dbReference>
<dbReference type="EMBL" id="BOQT01000029">
    <property type="protein sequence ID" value="GIN23245.1"/>
    <property type="molecule type" value="Genomic_DNA"/>
</dbReference>
<dbReference type="InterPro" id="IPR016843">
    <property type="entry name" value="S-AdoMet-dep_Ade-MeTrfase_prd"/>
</dbReference>
<evidence type="ECO:0000313" key="4">
    <source>
        <dbReference type="Proteomes" id="UP000680279"/>
    </source>
</evidence>
<reference evidence="3 4" key="1">
    <citation type="submission" date="2021-03" db="EMBL/GenBank/DDBJ databases">
        <title>Antimicrobial resistance genes in bacteria isolated from Japanese honey, and their potential for conferring macrolide and lincosamide resistance in the American foulbrood pathogen Paenibacillus larvae.</title>
        <authorList>
            <person name="Okamoto M."/>
            <person name="Kumagai M."/>
            <person name="Kanamori H."/>
            <person name="Takamatsu D."/>
        </authorList>
    </citation>
    <scope>NUCLEOTIDE SEQUENCE [LARGE SCALE GENOMIC DNA]</scope>
    <source>
        <strain evidence="3 4">J1TS3</strain>
    </source>
</reference>
<dbReference type="PRINTS" id="PR00507">
    <property type="entry name" value="N12N6MTFRASE"/>
</dbReference>
<organism evidence="3 4">
    <name type="scientific">Siminovitchia fordii</name>
    <dbReference type="NCBI Taxonomy" id="254759"/>
    <lineage>
        <taxon>Bacteria</taxon>
        <taxon>Bacillati</taxon>
        <taxon>Bacillota</taxon>
        <taxon>Bacilli</taxon>
        <taxon>Bacillales</taxon>
        <taxon>Bacillaceae</taxon>
        <taxon>Siminovitchia</taxon>
    </lineage>
</organism>
<evidence type="ECO:0000259" key="1">
    <source>
        <dbReference type="Pfam" id="PF02384"/>
    </source>
</evidence>
<dbReference type="InterPro" id="IPR052933">
    <property type="entry name" value="DNA_Protect_Modify"/>
</dbReference>
<evidence type="ECO:0000259" key="2">
    <source>
        <dbReference type="Pfam" id="PF21106"/>
    </source>
</evidence>
<dbReference type="PANTHER" id="PTHR41313:SF1">
    <property type="entry name" value="DNA METHYLASE ADENINE-SPECIFIC DOMAIN-CONTAINING PROTEIN"/>
    <property type="match status" value="1"/>
</dbReference>
<evidence type="ECO:0000313" key="3">
    <source>
        <dbReference type="EMBL" id="GIN23245.1"/>
    </source>
</evidence>